<dbReference type="GO" id="GO:0033615">
    <property type="term" value="P:mitochondrial proton-transporting ATP synthase complex assembly"/>
    <property type="evidence" value="ECO:0007669"/>
    <property type="project" value="TreeGrafter"/>
</dbReference>
<feature type="compositionally biased region" description="Pro residues" evidence="6">
    <location>
        <begin position="35"/>
        <end position="54"/>
    </location>
</feature>
<comment type="similarity">
    <text evidence="2">Belongs to the ATP12 family.</text>
</comment>
<dbReference type="PANTHER" id="PTHR21013">
    <property type="entry name" value="ATP SYNTHASE MITOCHONDRIAL F1 COMPLEX ASSEMBLY FACTOR 2/ATP12 PROTEIN, MITOCHONDRIAL PRECURSOR"/>
    <property type="match status" value="1"/>
</dbReference>
<feature type="compositionally biased region" description="Low complexity" evidence="6">
    <location>
        <begin position="8"/>
        <end position="20"/>
    </location>
</feature>
<protein>
    <submittedName>
        <fullName evidence="7">Putative mitochondrial molecular chaperone</fullName>
    </submittedName>
</protein>
<evidence type="ECO:0000313" key="8">
    <source>
        <dbReference type="Proteomes" id="UP000034182"/>
    </source>
</evidence>
<evidence type="ECO:0000256" key="4">
    <source>
        <dbReference type="ARBA" id="ARBA00023128"/>
    </source>
</evidence>
<dbReference type="Gene3D" id="3.30.2180.10">
    <property type="entry name" value="ATP12-like"/>
    <property type="match status" value="1"/>
</dbReference>
<dbReference type="InterPro" id="IPR023335">
    <property type="entry name" value="ATP12_ortho_dom_sf"/>
</dbReference>
<evidence type="ECO:0000256" key="6">
    <source>
        <dbReference type="SAM" id="MobiDB-lite"/>
    </source>
</evidence>
<sequence length="364" mass="39861">MRSLSTIARAAPRALRPSARYTSASRCLHSSAPKPATPLPHPTAPGPPPDPPKPAASTAEDRIARKRERAEQFQQSRNAEADASKPGSALRKRFWTDVHVKQTSDGHQIFLDSRPVRTASKNVLTIPPNKQQLAAAIALEWDLLLNAQQALKQHYIPLTSLTSRAIDIQAEDAAGDTTIRAGIIQSLMNYLTTDTLLCWAPAENIHDPKDLSEGAKNLRQVQIQTAQPIINFLSTKLWPGVEIRPILEPDSIMPVPQPQNTVDVVKGWLSSLPAWELAGVERGVLASKSLLIASRLMAEWSPQFAHARENQPGGSRFGIEEAAEASSLEVAWQTGMWGEVEDTHDVDKEDLRRQLGSVVILVNG</sequence>
<feature type="compositionally biased region" description="Basic and acidic residues" evidence="6">
    <location>
        <begin position="59"/>
        <end position="71"/>
    </location>
</feature>
<evidence type="ECO:0000256" key="2">
    <source>
        <dbReference type="ARBA" id="ARBA00008231"/>
    </source>
</evidence>
<keyword evidence="3" id="KW-0809">Transit peptide</keyword>
<evidence type="ECO:0000256" key="1">
    <source>
        <dbReference type="ARBA" id="ARBA00004173"/>
    </source>
</evidence>
<dbReference type="EMBL" id="LAQI01000100">
    <property type="protein sequence ID" value="KKY20405.1"/>
    <property type="molecule type" value="Genomic_DNA"/>
</dbReference>
<dbReference type="GO" id="GO:0005739">
    <property type="term" value="C:mitochondrion"/>
    <property type="evidence" value="ECO:0007669"/>
    <property type="project" value="UniProtKB-SubCell"/>
</dbReference>
<organism evidence="7 8">
    <name type="scientific">Diplodia seriata</name>
    <dbReference type="NCBI Taxonomy" id="420778"/>
    <lineage>
        <taxon>Eukaryota</taxon>
        <taxon>Fungi</taxon>
        <taxon>Dikarya</taxon>
        <taxon>Ascomycota</taxon>
        <taxon>Pezizomycotina</taxon>
        <taxon>Dothideomycetes</taxon>
        <taxon>Dothideomycetes incertae sedis</taxon>
        <taxon>Botryosphaeriales</taxon>
        <taxon>Botryosphaeriaceae</taxon>
        <taxon>Diplodia</taxon>
    </lineage>
</organism>
<comment type="caution">
    <text evidence="7">The sequence shown here is derived from an EMBL/GenBank/DDBJ whole genome shotgun (WGS) entry which is preliminary data.</text>
</comment>
<evidence type="ECO:0000313" key="7">
    <source>
        <dbReference type="EMBL" id="KKY20405.1"/>
    </source>
</evidence>
<dbReference type="InterPro" id="IPR042272">
    <property type="entry name" value="ATP12_ATP_synth-F1-assembly_N"/>
</dbReference>
<evidence type="ECO:0000256" key="5">
    <source>
        <dbReference type="ARBA" id="ARBA00023186"/>
    </source>
</evidence>
<dbReference type="Gene3D" id="1.10.3580.10">
    <property type="entry name" value="ATP12 ATPase"/>
    <property type="match status" value="1"/>
</dbReference>
<proteinExistence type="inferred from homology"/>
<keyword evidence="5" id="KW-0143">Chaperone</keyword>
<reference evidence="7 8" key="1">
    <citation type="submission" date="2015-03" db="EMBL/GenBank/DDBJ databases">
        <authorList>
            <person name="Morales-Cruz A."/>
            <person name="Amrine K.C."/>
            <person name="Cantu D."/>
        </authorList>
    </citation>
    <scope>NUCLEOTIDE SEQUENCE [LARGE SCALE GENOMIC DNA]</scope>
    <source>
        <strain evidence="7">DS831</strain>
    </source>
</reference>
<reference evidence="7 8" key="2">
    <citation type="submission" date="2015-05" db="EMBL/GenBank/DDBJ databases">
        <title>Distinctive expansion of gene families associated with plant cell wall degradation and secondary metabolism in the genomes of grapevine trunk pathogens.</title>
        <authorList>
            <person name="Lawrence D.P."/>
            <person name="Travadon R."/>
            <person name="Rolshausen P.E."/>
            <person name="Baumgartner K."/>
        </authorList>
    </citation>
    <scope>NUCLEOTIDE SEQUENCE [LARGE SCALE GENOMIC DNA]</scope>
    <source>
        <strain evidence="7">DS831</strain>
    </source>
</reference>
<dbReference type="AlphaFoldDB" id="A0A0G2GUH7"/>
<dbReference type="SUPFAM" id="SSF160909">
    <property type="entry name" value="ATP12-like"/>
    <property type="match status" value="1"/>
</dbReference>
<dbReference type="Proteomes" id="UP000034182">
    <property type="component" value="Unassembled WGS sequence"/>
</dbReference>
<dbReference type="Pfam" id="PF07542">
    <property type="entry name" value="ATP12"/>
    <property type="match status" value="1"/>
</dbReference>
<evidence type="ECO:0000256" key="3">
    <source>
        <dbReference type="ARBA" id="ARBA00022946"/>
    </source>
</evidence>
<feature type="region of interest" description="Disordered" evidence="6">
    <location>
        <begin position="1"/>
        <end position="88"/>
    </location>
</feature>
<keyword evidence="4" id="KW-0496">Mitochondrion</keyword>
<accession>A0A0G2GUH7</accession>
<dbReference type="InterPro" id="IPR011419">
    <property type="entry name" value="ATP12_ATP_synth-F1-assembly"/>
</dbReference>
<name>A0A0G2GUH7_9PEZI</name>
<dbReference type="PANTHER" id="PTHR21013:SF10">
    <property type="entry name" value="ATP SYNTHASE MITOCHONDRIAL F1 COMPLEX ASSEMBLY FACTOR 2"/>
    <property type="match status" value="1"/>
</dbReference>
<gene>
    <name evidence="7" type="ORF">UCDDS831_g04747</name>
</gene>
<comment type="subcellular location">
    <subcellularLocation>
        <location evidence="1">Mitochondrion</location>
    </subcellularLocation>
</comment>